<dbReference type="Proteomes" id="UP000762676">
    <property type="component" value="Unassembled WGS sequence"/>
</dbReference>
<sequence length="97" mass="10880">MTFDAFTMTFLPFPRTAAVYPFNLQKGSAINFHLVRHMTYVGNTCLVLQNAGKLIQQCFVILLRSINAKVPLPRWSGFARKRLSAKNCTTALTGTIE</sequence>
<name>A0AAV4J3W1_9GAST</name>
<reference evidence="1 2" key="1">
    <citation type="journal article" date="2021" name="Elife">
        <title>Chloroplast acquisition without the gene transfer in kleptoplastic sea slugs, Plakobranchus ocellatus.</title>
        <authorList>
            <person name="Maeda T."/>
            <person name="Takahashi S."/>
            <person name="Yoshida T."/>
            <person name="Shimamura S."/>
            <person name="Takaki Y."/>
            <person name="Nagai Y."/>
            <person name="Toyoda A."/>
            <person name="Suzuki Y."/>
            <person name="Arimoto A."/>
            <person name="Ishii H."/>
            <person name="Satoh N."/>
            <person name="Nishiyama T."/>
            <person name="Hasebe M."/>
            <person name="Maruyama T."/>
            <person name="Minagawa J."/>
            <person name="Obokata J."/>
            <person name="Shigenobu S."/>
        </authorList>
    </citation>
    <scope>NUCLEOTIDE SEQUENCE [LARGE SCALE GENOMIC DNA]</scope>
</reference>
<keyword evidence="2" id="KW-1185">Reference proteome</keyword>
<comment type="caution">
    <text evidence="1">The sequence shown here is derived from an EMBL/GenBank/DDBJ whole genome shotgun (WGS) entry which is preliminary data.</text>
</comment>
<proteinExistence type="predicted"/>
<evidence type="ECO:0000313" key="1">
    <source>
        <dbReference type="EMBL" id="GFS15351.1"/>
    </source>
</evidence>
<evidence type="ECO:0000313" key="2">
    <source>
        <dbReference type="Proteomes" id="UP000762676"/>
    </source>
</evidence>
<dbReference type="AlphaFoldDB" id="A0AAV4J3W1"/>
<dbReference type="EMBL" id="BMAT01002842">
    <property type="protein sequence ID" value="GFS15351.1"/>
    <property type="molecule type" value="Genomic_DNA"/>
</dbReference>
<protein>
    <submittedName>
        <fullName evidence="1">Uncharacterized protein</fullName>
    </submittedName>
</protein>
<organism evidence="1 2">
    <name type="scientific">Elysia marginata</name>
    <dbReference type="NCBI Taxonomy" id="1093978"/>
    <lineage>
        <taxon>Eukaryota</taxon>
        <taxon>Metazoa</taxon>
        <taxon>Spiralia</taxon>
        <taxon>Lophotrochozoa</taxon>
        <taxon>Mollusca</taxon>
        <taxon>Gastropoda</taxon>
        <taxon>Heterobranchia</taxon>
        <taxon>Euthyneura</taxon>
        <taxon>Panpulmonata</taxon>
        <taxon>Sacoglossa</taxon>
        <taxon>Placobranchoidea</taxon>
        <taxon>Plakobranchidae</taxon>
        <taxon>Elysia</taxon>
    </lineage>
</organism>
<gene>
    <name evidence="1" type="ORF">ElyMa_001447000</name>
</gene>
<accession>A0AAV4J3W1</accession>